<feature type="repeat" description="ANK" evidence="6">
    <location>
        <begin position="188"/>
        <end position="223"/>
    </location>
</feature>
<evidence type="ECO:0000313" key="11">
    <source>
        <dbReference type="Proteomes" id="UP001140206"/>
    </source>
</evidence>
<feature type="domain" description="C3H1-type" evidence="9">
    <location>
        <begin position="331"/>
        <end position="358"/>
    </location>
</feature>
<dbReference type="Pfam" id="PF12796">
    <property type="entry name" value="Ank_2"/>
    <property type="match status" value="1"/>
</dbReference>
<evidence type="ECO:0000256" key="7">
    <source>
        <dbReference type="PROSITE-ProRule" id="PRU00723"/>
    </source>
</evidence>
<name>A0AAV8DTA5_9POAL</name>
<dbReference type="InterPro" id="IPR045234">
    <property type="entry name" value="Unkempt-like"/>
</dbReference>
<dbReference type="InterPro" id="IPR000571">
    <property type="entry name" value="Znf_CCCH"/>
</dbReference>
<gene>
    <name evidence="10" type="ORF">LUZ62_056980</name>
</gene>
<evidence type="ECO:0000256" key="8">
    <source>
        <dbReference type="SAM" id="MobiDB-lite"/>
    </source>
</evidence>
<keyword evidence="2" id="KW-0677">Repeat</keyword>
<dbReference type="SUPFAM" id="SSF48403">
    <property type="entry name" value="Ankyrin repeat"/>
    <property type="match status" value="1"/>
</dbReference>
<sequence>MIFSITGHNLLLKNPLHGIHKRLDQNNDTPTSSPSSLISISLSSLVRIILFPLLFSTTKGPQLAIPLLLSSTHPKSHLIPPLIPNLIPTMCSGPRKPSQPPLSLPDASLLLEYAASDDLSSLRQSSEHHLASLCFSSLWYGPSASPTYHVAMEQRTPLMIASLYGNTSVVTFILAASPAEATRASSSDGATALHLAACGGSATAADVVSLLLSSGADVEALDSSGRRPGDLIPRNLPQTLDKSLRLLLKAASASPPSTPPKKSLTREDSKKEYPPDLTLPDIKTGIYSTDEFRMYAFKIKPCSRAYSHDWTECPFVHPGENARRRDPRKFFYSCVPCPDFRKGTCRKADNCEYAHGVFESWLHPAQYRTRLCKDEVGCKRRICFFAHKPEELRSVNPSAMSVGSVGSPRAGSNLDMVTAAALLMMQQNGPGSPITSSPLPTRLKTPMGARDLDLDMDLLSLDQYAQKLFDKMPNTPSPRASWGTPNGNLSPGIDSFGPVDAGLLSQLQAISLKQSVPEPELHPTQLFSGYEPNLPSSPMTSQLNGSGLDHSMAKAIMNSRATAFAKRSQSFCDRRSSPVVRPSTLSVMTSAATSTAVAPSVLSDWASPDGKLDWGIQGEELHKFRKSASFNFRSNQTTPVKQVAPEEPDLTWAAHGSGLYNTDLFGPWPEQEPMAA</sequence>
<dbReference type="InterPro" id="IPR036770">
    <property type="entry name" value="Ankyrin_rpt-contain_sf"/>
</dbReference>
<dbReference type="GO" id="GO:0003677">
    <property type="term" value="F:DNA binding"/>
    <property type="evidence" value="ECO:0007669"/>
    <property type="project" value="UniProtKB-KW"/>
</dbReference>
<dbReference type="Pfam" id="PF25512">
    <property type="entry name" value="zf-CCCH_AtC3H23"/>
    <property type="match status" value="1"/>
</dbReference>
<evidence type="ECO:0000256" key="3">
    <source>
        <dbReference type="ARBA" id="ARBA00022771"/>
    </source>
</evidence>
<keyword evidence="11" id="KW-1185">Reference proteome</keyword>
<organism evidence="10 11">
    <name type="scientific">Rhynchospora pubera</name>
    <dbReference type="NCBI Taxonomy" id="906938"/>
    <lineage>
        <taxon>Eukaryota</taxon>
        <taxon>Viridiplantae</taxon>
        <taxon>Streptophyta</taxon>
        <taxon>Embryophyta</taxon>
        <taxon>Tracheophyta</taxon>
        <taxon>Spermatophyta</taxon>
        <taxon>Magnoliopsida</taxon>
        <taxon>Liliopsida</taxon>
        <taxon>Poales</taxon>
        <taxon>Cyperaceae</taxon>
        <taxon>Cyperoideae</taxon>
        <taxon>Rhynchosporeae</taxon>
        <taxon>Rhynchospora</taxon>
    </lineage>
</organism>
<evidence type="ECO:0000256" key="1">
    <source>
        <dbReference type="ARBA" id="ARBA00022723"/>
    </source>
</evidence>
<dbReference type="PANTHER" id="PTHR14493">
    <property type="entry name" value="UNKEMPT FAMILY MEMBER"/>
    <property type="match status" value="1"/>
</dbReference>
<keyword evidence="3 7" id="KW-0863">Zinc-finger</keyword>
<protein>
    <submittedName>
        <fullName evidence="10">Zinc finger CCCH domain-containing protein</fullName>
    </submittedName>
</protein>
<dbReference type="InterPro" id="IPR002110">
    <property type="entry name" value="Ankyrin_rpt"/>
</dbReference>
<evidence type="ECO:0000259" key="9">
    <source>
        <dbReference type="PROSITE" id="PS50103"/>
    </source>
</evidence>
<dbReference type="Gene3D" id="1.25.40.20">
    <property type="entry name" value="Ankyrin repeat-containing domain"/>
    <property type="match status" value="1"/>
</dbReference>
<reference evidence="10" key="1">
    <citation type="submission" date="2022-08" db="EMBL/GenBank/DDBJ databases">
        <authorList>
            <person name="Marques A."/>
        </authorList>
    </citation>
    <scope>NUCLEOTIDE SEQUENCE</scope>
    <source>
        <strain evidence="10">RhyPub2mFocal</strain>
        <tissue evidence="10">Leaves</tissue>
    </source>
</reference>
<evidence type="ECO:0000256" key="5">
    <source>
        <dbReference type="ARBA" id="ARBA00023125"/>
    </source>
</evidence>
<dbReference type="PRINTS" id="PR01415">
    <property type="entry name" value="ANKYRIN"/>
</dbReference>
<dbReference type="InterPro" id="IPR057444">
    <property type="entry name" value="Znf-CCCH_AtC3H23-like"/>
</dbReference>
<dbReference type="PROSITE" id="PS50297">
    <property type="entry name" value="ANK_REP_REGION"/>
    <property type="match status" value="1"/>
</dbReference>
<evidence type="ECO:0000256" key="2">
    <source>
        <dbReference type="ARBA" id="ARBA00022737"/>
    </source>
</evidence>
<dbReference type="GO" id="GO:0010468">
    <property type="term" value="P:regulation of gene expression"/>
    <property type="evidence" value="ECO:0007669"/>
    <property type="project" value="UniProtKB-ARBA"/>
</dbReference>
<dbReference type="AlphaFoldDB" id="A0AAV8DTA5"/>
<dbReference type="PROSITE" id="PS50088">
    <property type="entry name" value="ANK_REPEAT"/>
    <property type="match status" value="1"/>
</dbReference>
<dbReference type="GO" id="GO:0008270">
    <property type="term" value="F:zinc ion binding"/>
    <property type="evidence" value="ECO:0007669"/>
    <property type="project" value="UniProtKB-KW"/>
</dbReference>
<evidence type="ECO:0000256" key="4">
    <source>
        <dbReference type="ARBA" id="ARBA00022833"/>
    </source>
</evidence>
<keyword evidence="6" id="KW-0040">ANK repeat</keyword>
<comment type="caution">
    <text evidence="10">The sequence shown here is derived from an EMBL/GenBank/DDBJ whole genome shotgun (WGS) entry which is preliminary data.</text>
</comment>
<keyword evidence="1 7" id="KW-0479">Metal-binding</keyword>
<proteinExistence type="predicted"/>
<feature type="region of interest" description="Disordered" evidence="8">
    <location>
        <begin position="251"/>
        <end position="277"/>
    </location>
</feature>
<dbReference type="Proteomes" id="UP001140206">
    <property type="component" value="Chromosome 3"/>
</dbReference>
<dbReference type="Gene3D" id="3.30.1370.210">
    <property type="match status" value="1"/>
</dbReference>
<dbReference type="SMART" id="SM00356">
    <property type="entry name" value="ZnF_C3H1"/>
    <property type="match status" value="2"/>
</dbReference>
<keyword evidence="4 7" id="KW-0862">Zinc</keyword>
<accession>A0AAV8DTA5</accession>
<dbReference type="SMART" id="SM00248">
    <property type="entry name" value="ANK"/>
    <property type="match status" value="2"/>
</dbReference>
<dbReference type="EMBL" id="JAMFTS010000003">
    <property type="protein sequence ID" value="KAJ4772723.1"/>
    <property type="molecule type" value="Genomic_DNA"/>
</dbReference>
<dbReference type="PROSITE" id="PS50103">
    <property type="entry name" value="ZF_C3H1"/>
    <property type="match status" value="1"/>
</dbReference>
<evidence type="ECO:0000313" key="10">
    <source>
        <dbReference type="EMBL" id="KAJ4772723.1"/>
    </source>
</evidence>
<keyword evidence="5" id="KW-0238">DNA-binding</keyword>
<dbReference type="PANTHER" id="PTHR14493:SF87">
    <property type="entry name" value="ZINC FINGER CCCH DOMAIN-CONTAINING PROTEIN 66"/>
    <property type="match status" value="1"/>
</dbReference>
<dbReference type="FunFam" id="3.30.1370.210:FF:000009">
    <property type="entry name" value="Zinc finger CCCH domain-containing protein 66"/>
    <property type="match status" value="1"/>
</dbReference>
<evidence type="ECO:0000256" key="6">
    <source>
        <dbReference type="PROSITE-ProRule" id="PRU00023"/>
    </source>
</evidence>
<feature type="compositionally biased region" description="Basic and acidic residues" evidence="8">
    <location>
        <begin position="264"/>
        <end position="274"/>
    </location>
</feature>
<feature type="zinc finger region" description="C3H1-type" evidence="7">
    <location>
        <begin position="331"/>
        <end position="358"/>
    </location>
</feature>